<dbReference type="AlphaFoldDB" id="A0A084G305"/>
<dbReference type="Pfam" id="PF08031">
    <property type="entry name" value="BBE"/>
    <property type="match status" value="1"/>
</dbReference>
<dbReference type="PROSITE" id="PS51387">
    <property type="entry name" value="FAD_PCMH"/>
    <property type="match status" value="1"/>
</dbReference>
<sequence>MMGFGRTLGCLLALVTAAAAQAAGCKPIRGDEKWPSEELWSSLNETVGGRLIATIPVGSICHSGGPHDGHYDAVGCAALQYTWNFAQAHFPFPGEVSWPFAQGCDPYPPIEKPCELGKYVSYSINVTGADDVVAGIKFAKANNIRLVIKNTGHDYLGKSTGKGGLALWTHSLKSTKVIEDYESEYYNGPALKLGAGVQGWEAYTTASDHGYMVVGGTCPTVGIAGGYTMGGGHSTLSSLYGLGADNVLEWEVATAEGEHLIATPTENRDLYWALSGGGGGTYGVVLSMTTRLHKDGPVGGAHLQFDDSEIGQDAYWEAIGAFQSLLPPILAQDTSLLYSVYNDSFSIFSLTAAGKSTTEVIALLQPIFDELDKRGVPFAFQARESPRFLDHFVGDFGPLPYGIFSAGQVTSSRLIPRTVVEDPEANAAVTQALRDGTASGDFFFACQALDVSGNVSVAANAVLPAWREAVSHCIVVGLWDFDAPRAKMDAMADVLTDTISPQLEEATPGSGTYLNEANFRQQDFQEHFYGANYERLLEIKEKYDPESLFYAVTAVGSEMAMSRQTLQGAERRIWELPNPPECSLVMPDGSARLAESAEEIVESLNHFAKQHGYAVVRHHANTPIADPNNPGKFINTRYTIRCDRGGHQRVSRGQGLRSVASRKTGCLWRGTAKASAKDNYKWSWKLSSEPHERVHNHPPSFDPSAHPSHRRWSSQQKEMVADLTKLNTRPREILKRLQQVYPQSVFTIQDVYNERARIRRGDKGCTTPPQLPVMPASDAATPVPNDKPQASAYNSRSAIEKSSTLHESESAAIRPRKRSISEDDASFSKVSDLSKKKTRPRTDDVSSDYILGTTFARGGFGMVCEATHRSMDNSEKIYACKRLLLAKINITKINQEVALIRKSRHHHVVSVIDAFADNEWYNIILEPRAECNLADYLQAMEQRFFDFRNWQDLQWEDFETKASRLLRWMYCLASTVQHIHGLCIRHRDIKPDNILIHRENILFTDFGTSFYCEENTRYATTNTPGTAKYLPVEAADCQRFGRSGDIFSLGCVFFEISEALLNPLLVVKLPCCKGNYYSTLVGRPDFWNAVHQARGHPRNKRRRWKHLEFSECFPTMVLQLSEKMLNVEPTCRPTAKEVVNSLTRVLEEAHSPTPPCCTPLYGVLDA</sequence>
<evidence type="ECO:0008006" key="9">
    <source>
        <dbReference type="Google" id="ProtNLM"/>
    </source>
</evidence>
<dbReference type="PROSITE" id="PS50011">
    <property type="entry name" value="PROTEIN_KINASE_DOM"/>
    <property type="match status" value="1"/>
</dbReference>
<dbReference type="Gene3D" id="1.10.510.10">
    <property type="entry name" value="Transferase(Phosphotransferase) domain 1"/>
    <property type="match status" value="1"/>
</dbReference>
<protein>
    <recommendedName>
        <fullName evidence="9">FAD-binding PCMH-type domain-containing protein</fullName>
    </recommendedName>
</protein>
<feature type="compositionally biased region" description="Basic and acidic residues" evidence="3">
    <location>
        <begin position="832"/>
        <end position="844"/>
    </location>
</feature>
<feature type="region of interest" description="Disordered" evidence="3">
    <location>
        <begin position="759"/>
        <end position="844"/>
    </location>
</feature>
<comment type="caution">
    <text evidence="7">The sequence shown here is derived from an EMBL/GenBank/DDBJ whole genome shotgun (WGS) entry which is preliminary data.</text>
</comment>
<dbReference type="PANTHER" id="PTHR13878:SF91">
    <property type="entry name" value="FAD BINDING DOMAIN PROTEIN (AFU_ORTHOLOGUE AFUA_6G12070)-RELATED"/>
    <property type="match status" value="1"/>
</dbReference>
<keyword evidence="4" id="KW-0732">Signal</keyword>
<feature type="chain" id="PRO_5001775146" description="FAD-binding PCMH-type domain-containing protein" evidence="4">
    <location>
        <begin position="23"/>
        <end position="1166"/>
    </location>
</feature>
<dbReference type="InterPro" id="IPR050432">
    <property type="entry name" value="FAD-linked_Oxidoreductases_BP"/>
</dbReference>
<dbReference type="InterPro" id="IPR000719">
    <property type="entry name" value="Prot_kinase_dom"/>
</dbReference>
<feature type="domain" description="Protein kinase" evidence="5">
    <location>
        <begin position="849"/>
        <end position="1146"/>
    </location>
</feature>
<dbReference type="InterPro" id="IPR016166">
    <property type="entry name" value="FAD-bd_PCMH"/>
</dbReference>
<dbReference type="VEuPathDB" id="FungiDB:SAPIO_CDS6902"/>
<evidence type="ECO:0000256" key="2">
    <source>
        <dbReference type="ARBA" id="ARBA00023002"/>
    </source>
</evidence>
<dbReference type="SUPFAM" id="SSF56176">
    <property type="entry name" value="FAD-binding/transporter-associated domain-like"/>
    <property type="match status" value="1"/>
</dbReference>
<dbReference type="InterPro" id="IPR012951">
    <property type="entry name" value="BBE"/>
</dbReference>
<dbReference type="GO" id="GO:0071949">
    <property type="term" value="F:FAD binding"/>
    <property type="evidence" value="ECO:0007669"/>
    <property type="project" value="InterPro"/>
</dbReference>
<dbReference type="RefSeq" id="XP_016641516.1">
    <property type="nucleotide sequence ID" value="XM_016788879.1"/>
</dbReference>
<gene>
    <name evidence="7" type="ORF">SAPIO_CDS6902</name>
</gene>
<dbReference type="PROSITE" id="PS00108">
    <property type="entry name" value="PROTEIN_KINASE_ST"/>
    <property type="match status" value="1"/>
</dbReference>
<evidence type="ECO:0000313" key="8">
    <source>
        <dbReference type="Proteomes" id="UP000028545"/>
    </source>
</evidence>
<feature type="domain" description="FAD-binding PCMH-type" evidence="6">
    <location>
        <begin position="112"/>
        <end position="295"/>
    </location>
</feature>
<dbReference type="KEGG" id="sapo:SAPIO_CDS6902"/>
<evidence type="ECO:0000313" key="7">
    <source>
        <dbReference type="EMBL" id="KEZ41717.1"/>
    </source>
</evidence>
<dbReference type="InterPro" id="IPR036318">
    <property type="entry name" value="FAD-bd_PCMH-like_sf"/>
</dbReference>
<feature type="compositionally biased region" description="Polar residues" evidence="3">
    <location>
        <begin position="791"/>
        <end position="802"/>
    </location>
</feature>
<feature type="signal peptide" evidence="4">
    <location>
        <begin position="1"/>
        <end position="22"/>
    </location>
</feature>
<dbReference type="CDD" id="cd00180">
    <property type="entry name" value="PKc"/>
    <property type="match status" value="1"/>
</dbReference>
<dbReference type="SMART" id="SM00220">
    <property type="entry name" value="S_TKc"/>
    <property type="match status" value="1"/>
</dbReference>
<dbReference type="Gene3D" id="3.30.200.20">
    <property type="entry name" value="Phosphorylase Kinase, domain 1"/>
    <property type="match status" value="1"/>
</dbReference>
<dbReference type="InterPro" id="IPR011009">
    <property type="entry name" value="Kinase-like_dom_sf"/>
</dbReference>
<dbReference type="OrthoDB" id="9983560at2759"/>
<reference evidence="7 8" key="1">
    <citation type="journal article" date="2014" name="Genome Announc.">
        <title>Draft genome sequence of the pathogenic fungus Scedosporium apiospermum.</title>
        <authorList>
            <person name="Vandeputte P."/>
            <person name="Ghamrawi S."/>
            <person name="Rechenmann M."/>
            <person name="Iltis A."/>
            <person name="Giraud S."/>
            <person name="Fleury M."/>
            <person name="Thornton C."/>
            <person name="Delhaes L."/>
            <person name="Meyer W."/>
            <person name="Papon N."/>
            <person name="Bouchara J.P."/>
        </authorList>
    </citation>
    <scope>NUCLEOTIDE SEQUENCE [LARGE SCALE GENOMIC DNA]</scope>
    <source>
        <strain evidence="7 8">IHEM 14462</strain>
    </source>
</reference>
<organism evidence="7 8">
    <name type="scientific">Pseudallescheria apiosperma</name>
    <name type="common">Scedosporium apiospermum</name>
    <dbReference type="NCBI Taxonomy" id="563466"/>
    <lineage>
        <taxon>Eukaryota</taxon>
        <taxon>Fungi</taxon>
        <taxon>Dikarya</taxon>
        <taxon>Ascomycota</taxon>
        <taxon>Pezizomycotina</taxon>
        <taxon>Sordariomycetes</taxon>
        <taxon>Hypocreomycetidae</taxon>
        <taxon>Microascales</taxon>
        <taxon>Microascaceae</taxon>
        <taxon>Scedosporium</taxon>
    </lineage>
</organism>
<comment type="similarity">
    <text evidence="1">Belongs to the oxygen-dependent FAD-linked oxidoreductase family.</text>
</comment>
<keyword evidence="2" id="KW-0560">Oxidoreductase</keyword>
<dbReference type="GO" id="GO:0004672">
    <property type="term" value="F:protein kinase activity"/>
    <property type="evidence" value="ECO:0007669"/>
    <property type="project" value="InterPro"/>
</dbReference>
<evidence type="ECO:0000256" key="3">
    <source>
        <dbReference type="SAM" id="MobiDB-lite"/>
    </source>
</evidence>
<dbReference type="HOGENOM" id="CLU_274654_0_0_1"/>
<dbReference type="Pfam" id="PF00069">
    <property type="entry name" value="Pkinase"/>
    <property type="match status" value="1"/>
</dbReference>
<dbReference type="SUPFAM" id="SSF56112">
    <property type="entry name" value="Protein kinase-like (PK-like)"/>
    <property type="match status" value="1"/>
</dbReference>
<evidence type="ECO:0000259" key="5">
    <source>
        <dbReference type="PROSITE" id="PS50011"/>
    </source>
</evidence>
<dbReference type="InterPro" id="IPR008271">
    <property type="entry name" value="Ser/Thr_kinase_AS"/>
</dbReference>
<evidence type="ECO:0000256" key="1">
    <source>
        <dbReference type="ARBA" id="ARBA00005466"/>
    </source>
</evidence>
<dbReference type="GO" id="GO:0005524">
    <property type="term" value="F:ATP binding"/>
    <property type="evidence" value="ECO:0007669"/>
    <property type="project" value="InterPro"/>
</dbReference>
<name>A0A084G305_PSEDA</name>
<dbReference type="Gene3D" id="3.30.465.10">
    <property type="match status" value="2"/>
</dbReference>
<keyword evidence="8" id="KW-1185">Reference proteome</keyword>
<dbReference type="Pfam" id="PF01565">
    <property type="entry name" value="FAD_binding_4"/>
    <property type="match status" value="1"/>
</dbReference>
<proteinExistence type="inferred from homology"/>
<accession>A0A084G305</accession>
<dbReference type="Proteomes" id="UP000028545">
    <property type="component" value="Unassembled WGS sequence"/>
</dbReference>
<dbReference type="InterPro" id="IPR006094">
    <property type="entry name" value="Oxid_FAD_bind_N"/>
</dbReference>
<dbReference type="InterPro" id="IPR016169">
    <property type="entry name" value="FAD-bd_PCMH_sub2"/>
</dbReference>
<dbReference type="GeneID" id="27725974"/>
<dbReference type="GO" id="GO:0016491">
    <property type="term" value="F:oxidoreductase activity"/>
    <property type="evidence" value="ECO:0007669"/>
    <property type="project" value="UniProtKB-KW"/>
</dbReference>
<evidence type="ECO:0000256" key="4">
    <source>
        <dbReference type="SAM" id="SignalP"/>
    </source>
</evidence>
<evidence type="ECO:0000259" key="6">
    <source>
        <dbReference type="PROSITE" id="PS51387"/>
    </source>
</evidence>
<dbReference type="PANTHER" id="PTHR13878">
    <property type="entry name" value="GULONOLACTONE OXIDASE"/>
    <property type="match status" value="1"/>
</dbReference>
<dbReference type="EMBL" id="JOWA01000108">
    <property type="protein sequence ID" value="KEZ41717.1"/>
    <property type="molecule type" value="Genomic_DNA"/>
</dbReference>